<keyword evidence="2" id="KW-0496">Mitochondrion</keyword>
<feature type="transmembrane region" description="Helical" evidence="1">
    <location>
        <begin position="129"/>
        <end position="152"/>
    </location>
</feature>
<protein>
    <submittedName>
        <fullName evidence="2">Orf170</fullName>
    </submittedName>
</protein>
<reference evidence="2" key="1">
    <citation type="journal article" date="2005" name="Nucleic Acids Res.">
        <title>Comparative mitochondrial genomics in zygomycetes: bacteria-like RNase P RNAs, mobile elements, and a close source of the group I intron invasion in angiosperms.</title>
        <authorList>
            <person name="Seif E."/>
            <person name="Leigh J."/>
            <person name="Liu Y."/>
            <person name="Roewer I."/>
            <person name="Forget L."/>
            <person name="Lang B.F."/>
        </authorList>
    </citation>
    <scope>NUCLEOTIDE SEQUENCE</scope>
    <source>
        <strain evidence="2">18-3</strain>
    </source>
</reference>
<dbReference type="AlphaFoldDB" id="Q3T4B7"/>
<dbReference type="GeneID" id="3260072"/>
<accession>Q3T4B7</accession>
<geneLocation type="mitochondrion" evidence="2"/>
<keyword evidence="1" id="KW-0812">Transmembrane</keyword>
<sequence length="170" mass="20440">MKNVKLVRDLTPVILGSFGIVASIYNNERQIQTQKEIAKMKIENALLNNVENKTQINSALEDFYNFIEIFSQTQMIFLYNILFILVLSSSLICLYFHFKLKSFLDYEPKWKILAFLFKYYKNYLYKFNVGFYSLIIFYSIIILLVNNIYFLIRGIHFKYFSNRLRNLLQR</sequence>
<keyword evidence="1" id="KW-1133">Transmembrane helix</keyword>
<gene>
    <name evidence="2" type="primary">orf170</name>
</gene>
<organism evidence="2">
    <name type="scientific">Zancudomyces culisetae</name>
    <name type="common">Gut fungus</name>
    <name type="synonym">Smittium culisetae</name>
    <dbReference type="NCBI Taxonomy" id="1213189"/>
    <lineage>
        <taxon>Eukaryota</taxon>
        <taxon>Fungi</taxon>
        <taxon>Fungi incertae sedis</taxon>
        <taxon>Zoopagomycota</taxon>
        <taxon>Kickxellomycotina</taxon>
        <taxon>Harpellomycetes</taxon>
        <taxon>Harpellales</taxon>
        <taxon>Legeriomycetaceae</taxon>
        <taxon>Zancudomyces</taxon>
    </lineage>
</organism>
<feature type="transmembrane region" description="Helical" evidence="1">
    <location>
        <begin position="76"/>
        <end position="98"/>
    </location>
</feature>
<name>Q3T4B7_ZANCU</name>
<dbReference type="EMBL" id="AY863213">
    <property type="protein sequence ID" value="AAW49497.1"/>
    <property type="molecule type" value="Genomic_DNA"/>
</dbReference>
<keyword evidence="1" id="KW-0472">Membrane</keyword>
<proteinExistence type="predicted"/>
<evidence type="ECO:0000256" key="1">
    <source>
        <dbReference type="SAM" id="Phobius"/>
    </source>
</evidence>
<evidence type="ECO:0000313" key="2">
    <source>
        <dbReference type="EMBL" id="AAW49497.1"/>
    </source>
</evidence>
<dbReference type="RefSeq" id="YP_203330.1">
    <property type="nucleotide sequence ID" value="NC_006837.1"/>
</dbReference>